<reference evidence="3 4" key="1">
    <citation type="submission" date="2019-10" db="EMBL/GenBank/DDBJ databases">
        <title>Pseudopuniceibacterium sp. HQ09 islated from Antarctica.</title>
        <authorList>
            <person name="Liao L."/>
            <person name="Su S."/>
            <person name="Chen B."/>
            <person name="Yu Y."/>
        </authorList>
    </citation>
    <scope>NUCLEOTIDE SEQUENCE [LARGE SCALE GENOMIC DNA]</scope>
    <source>
        <strain evidence="3 4">HQ09</strain>
    </source>
</reference>
<dbReference type="InterPro" id="IPR036875">
    <property type="entry name" value="Znf_CCHC_sf"/>
</dbReference>
<evidence type="ECO:0000259" key="2">
    <source>
        <dbReference type="SMART" id="SM00343"/>
    </source>
</evidence>
<keyword evidence="4" id="KW-1185">Reference proteome</keyword>
<evidence type="ECO:0000313" key="4">
    <source>
        <dbReference type="Proteomes" id="UP000594118"/>
    </source>
</evidence>
<feature type="domain" description="CCHC-type" evidence="2">
    <location>
        <begin position="2"/>
        <end position="18"/>
    </location>
</feature>
<dbReference type="Gene3D" id="4.10.60.10">
    <property type="entry name" value="Zinc finger, CCHC-type"/>
    <property type="match status" value="1"/>
</dbReference>
<dbReference type="KEGG" id="pshq:F3W81_06090"/>
<protein>
    <recommendedName>
        <fullName evidence="2">CCHC-type domain-containing protein</fullName>
    </recommendedName>
</protein>
<evidence type="ECO:0000256" key="1">
    <source>
        <dbReference type="SAM" id="MobiDB-lite"/>
    </source>
</evidence>
<evidence type="ECO:0000313" key="3">
    <source>
        <dbReference type="EMBL" id="QOL80419.1"/>
    </source>
</evidence>
<name>A0A7L9WJL0_9RHOB</name>
<dbReference type="AlphaFoldDB" id="A0A7L9WJL0"/>
<dbReference type="GO" id="GO:0008270">
    <property type="term" value="F:zinc ion binding"/>
    <property type="evidence" value="ECO:0007669"/>
    <property type="project" value="InterPro"/>
</dbReference>
<dbReference type="SUPFAM" id="SSF57756">
    <property type="entry name" value="Retrovirus zinc finger-like domains"/>
    <property type="match status" value="1"/>
</dbReference>
<dbReference type="Proteomes" id="UP000594118">
    <property type="component" value="Chromosome"/>
</dbReference>
<feature type="region of interest" description="Disordered" evidence="1">
    <location>
        <begin position="45"/>
        <end position="66"/>
    </location>
</feature>
<dbReference type="GO" id="GO:0003676">
    <property type="term" value="F:nucleic acid binding"/>
    <property type="evidence" value="ECO:0007669"/>
    <property type="project" value="InterPro"/>
</dbReference>
<organism evidence="3 4">
    <name type="scientific">Pseudooceanicola spongiae</name>
    <dbReference type="NCBI Taxonomy" id="2613965"/>
    <lineage>
        <taxon>Bacteria</taxon>
        <taxon>Pseudomonadati</taxon>
        <taxon>Pseudomonadota</taxon>
        <taxon>Alphaproteobacteria</taxon>
        <taxon>Rhodobacterales</taxon>
        <taxon>Paracoccaceae</taxon>
        <taxon>Pseudooceanicola</taxon>
    </lineage>
</organism>
<dbReference type="SMART" id="SM00343">
    <property type="entry name" value="ZnF_C2HC"/>
    <property type="match status" value="2"/>
</dbReference>
<sequence>MRCSYCGSQLHGKAICPHTWGGSSRRANLRCTYCGGRDHDAAACPKRHTGPADRAQGLQIKDPWVR</sequence>
<proteinExistence type="predicted"/>
<dbReference type="EMBL" id="CP045201">
    <property type="protein sequence ID" value="QOL80419.1"/>
    <property type="molecule type" value="Genomic_DNA"/>
</dbReference>
<dbReference type="InterPro" id="IPR001878">
    <property type="entry name" value="Znf_CCHC"/>
</dbReference>
<gene>
    <name evidence="3" type="ORF">F3W81_06090</name>
</gene>
<feature type="domain" description="CCHC-type" evidence="2">
    <location>
        <begin position="30"/>
        <end position="46"/>
    </location>
</feature>
<accession>A0A7L9WJL0</accession>